<sequence>MLPSSPELILGGLELALFGRAQGPVRGEEHVADHIEHGELAKEHGIGFSGEAVRAELPCARCGVPHETDEIRDGEGGGHRAVTTSGWVGESRVKSRAA</sequence>
<evidence type="ECO:0000256" key="1">
    <source>
        <dbReference type="SAM" id="MobiDB-lite"/>
    </source>
</evidence>
<accession>A0ABT3GB22</accession>
<dbReference type="RefSeq" id="WP_264516667.1">
    <property type="nucleotide sequence ID" value="NZ_JAPDDR010000025.1"/>
</dbReference>
<name>A0ABT3GB22_9BACT</name>
<feature type="compositionally biased region" description="Basic and acidic residues" evidence="1">
    <location>
        <begin position="68"/>
        <end position="78"/>
    </location>
</feature>
<protein>
    <submittedName>
        <fullName evidence="2">Uncharacterized protein</fullName>
    </submittedName>
</protein>
<comment type="caution">
    <text evidence="2">The sequence shown here is derived from an EMBL/GenBank/DDBJ whole genome shotgun (WGS) entry which is preliminary data.</text>
</comment>
<evidence type="ECO:0000313" key="2">
    <source>
        <dbReference type="EMBL" id="MCW1917047.1"/>
    </source>
</evidence>
<dbReference type="EMBL" id="JAPDDR010000025">
    <property type="protein sequence ID" value="MCW1917047.1"/>
    <property type="molecule type" value="Genomic_DNA"/>
</dbReference>
<proteinExistence type="predicted"/>
<evidence type="ECO:0000313" key="3">
    <source>
        <dbReference type="Proteomes" id="UP001165653"/>
    </source>
</evidence>
<keyword evidence="3" id="KW-1185">Reference proteome</keyword>
<feature type="region of interest" description="Disordered" evidence="1">
    <location>
        <begin position="68"/>
        <end position="98"/>
    </location>
</feature>
<gene>
    <name evidence="2" type="ORF">OJ996_25885</name>
</gene>
<reference evidence="2" key="1">
    <citation type="submission" date="2022-10" db="EMBL/GenBank/DDBJ databases">
        <title>Luteolibacter sp. GHJ8, whole genome shotgun sequencing project.</title>
        <authorList>
            <person name="Zhao G."/>
            <person name="Shen L."/>
        </authorList>
    </citation>
    <scope>NUCLEOTIDE SEQUENCE</scope>
    <source>
        <strain evidence="2">GHJ8</strain>
    </source>
</reference>
<organism evidence="2 3">
    <name type="scientific">Luteolibacter rhizosphaerae</name>
    <dbReference type="NCBI Taxonomy" id="2989719"/>
    <lineage>
        <taxon>Bacteria</taxon>
        <taxon>Pseudomonadati</taxon>
        <taxon>Verrucomicrobiota</taxon>
        <taxon>Verrucomicrobiia</taxon>
        <taxon>Verrucomicrobiales</taxon>
        <taxon>Verrucomicrobiaceae</taxon>
        <taxon>Luteolibacter</taxon>
    </lineage>
</organism>
<dbReference type="Proteomes" id="UP001165653">
    <property type="component" value="Unassembled WGS sequence"/>
</dbReference>